<reference evidence="2 3" key="1">
    <citation type="submission" date="2019-05" db="EMBL/GenBank/DDBJ databases">
        <title>Mikania micrantha, genome provides insights into the molecular mechanism of rapid growth.</title>
        <authorList>
            <person name="Liu B."/>
        </authorList>
    </citation>
    <scope>NUCLEOTIDE SEQUENCE [LARGE SCALE GENOMIC DNA]</scope>
    <source>
        <strain evidence="2">NLD-2019</strain>
        <tissue evidence="2">Leaf</tissue>
    </source>
</reference>
<keyword evidence="3" id="KW-1185">Reference proteome</keyword>
<evidence type="ECO:0008006" key="4">
    <source>
        <dbReference type="Google" id="ProtNLM"/>
    </source>
</evidence>
<evidence type="ECO:0000313" key="2">
    <source>
        <dbReference type="EMBL" id="KAD7476957.1"/>
    </source>
</evidence>
<dbReference type="AlphaFoldDB" id="A0A5N6PYI7"/>
<dbReference type="Proteomes" id="UP000326396">
    <property type="component" value="Linkage Group LG1"/>
</dbReference>
<dbReference type="PANTHER" id="PTHR35317">
    <property type="entry name" value="OS04G0629600 PROTEIN"/>
    <property type="match status" value="1"/>
</dbReference>
<protein>
    <recommendedName>
        <fullName evidence="4">Zinc finger, CCHC-type</fullName>
    </recommendedName>
</protein>
<accession>A0A5N6PYI7</accession>
<proteinExistence type="predicted"/>
<evidence type="ECO:0000313" key="3">
    <source>
        <dbReference type="Proteomes" id="UP000326396"/>
    </source>
</evidence>
<feature type="region of interest" description="Disordered" evidence="1">
    <location>
        <begin position="159"/>
        <end position="178"/>
    </location>
</feature>
<comment type="caution">
    <text evidence="2">The sequence shown here is derived from an EMBL/GenBank/DDBJ whole genome shotgun (WGS) entry which is preliminary data.</text>
</comment>
<evidence type="ECO:0000256" key="1">
    <source>
        <dbReference type="SAM" id="MobiDB-lite"/>
    </source>
</evidence>
<gene>
    <name evidence="2" type="ORF">E3N88_00093</name>
</gene>
<dbReference type="Pfam" id="PF14223">
    <property type="entry name" value="Retrotran_gag_2"/>
    <property type="match status" value="1"/>
</dbReference>
<sequence>MIEPSANTQTDEKKDMTATAYLFQALPEDMIIQITNCKSAKEIWDALKTRNVSVENVSVDRVQKARLQTLKTEFEMLKMKEEDTIDSFTAKLNGIVTKASNLGTIYDQSTLVRKLLSSVPKRSVQIAATIEQFADLEATTLDEIIGRLKAFEERTSLLNEDSENNQGKQKKQKSRTTYNDGNFKAREEVFDQIMPKLLSSWTILTFLAIADLIKKYPTNLLIGYCKKIDSGQLANQTHLQCDPYQLANQENEVHSNADQVVNKLEKLREVLEFKSNGNKIQRIGPDYRSTPPGNPLGHFTDFPIQMTPREYNEIPQTPLNQPKLR</sequence>
<name>A0A5N6PYI7_9ASTR</name>
<organism evidence="2 3">
    <name type="scientific">Mikania micrantha</name>
    <name type="common">bitter vine</name>
    <dbReference type="NCBI Taxonomy" id="192012"/>
    <lineage>
        <taxon>Eukaryota</taxon>
        <taxon>Viridiplantae</taxon>
        <taxon>Streptophyta</taxon>
        <taxon>Embryophyta</taxon>
        <taxon>Tracheophyta</taxon>
        <taxon>Spermatophyta</taxon>
        <taxon>Magnoliopsida</taxon>
        <taxon>eudicotyledons</taxon>
        <taxon>Gunneridae</taxon>
        <taxon>Pentapetalae</taxon>
        <taxon>asterids</taxon>
        <taxon>campanulids</taxon>
        <taxon>Asterales</taxon>
        <taxon>Asteraceae</taxon>
        <taxon>Asteroideae</taxon>
        <taxon>Heliantheae alliance</taxon>
        <taxon>Eupatorieae</taxon>
        <taxon>Mikania</taxon>
    </lineage>
</organism>
<dbReference type="EMBL" id="SZYD01000001">
    <property type="protein sequence ID" value="KAD7476957.1"/>
    <property type="molecule type" value="Genomic_DNA"/>
</dbReference>
<dbReference type="PANTHER" id="PTHR35317:SF38">
    <property type="entry name" value="RNA-DIRECTED DNA POLYMERASE"/>
    <property type="match status" value="1"/>
</dbReference>
<dbReference type="OrthoDB" id="1166651at2759"/>